<reference evidence="1 2" key="1">
    <citation type="journal article" date="2014" name="Genome Announc.">
        <title>Draft Genome Sequence of Propane- and Butane-Oxidizing Actinobacterium Rhodococcus ruber IEGM 231.</title>
        <authorList>
            <person name="Ivshina I.B."/>
            <person name="Kuyukina M.S."/>
            <person name="Krivoruchko A.V."/>
            <person name="Barbe V."/>
            <person name="Fischer C."/>
        </authorList>
    </citation>
    <scope>NUCLEOTIDE SEQUENCE [LARGE SCALE GENOMIC DNA]</scope>
</reference>
<dbReference type="AlphaFoldDB" id="A0A098BJC8"/>
<proteinExistence type="predicted"/>
<protein>
    <submittedName>
        <fullName evidence="1">Uncharacterized protein</fullName>
    </submittedName>
</protein>
<name>A0A098BJC8_9NOCA</name>
<dbReference type="Proteomes" id="UP000042997">
    <property type="component" value="Unassembled WGS sequence"/>
</dbReference>
<accession>A0A098BJC8</accession>
<sequence length="208" mass="22315">MKKRSSAVRSTLMFFSVQVRRRLSAQNQARGRRGREQPVVLVAGLPAGGRGATAAVLADAVHAHDAAARLDAAQIPHLQVQRRVSDTGLERARHAEAHGGVEHRRDHPAVHAAHRVGVELLRLHAHLHPALPGLGHPEAEGARRRMVRDGAVDQSAQEVEAVHVAVRGGRRGGVVPRVGALAFGHLPTVSRGDKPVRACHAGAMRHRC</sequence>
<organism evidence="1 2">
    <name type="scientific">Rhodococcus ruber</name>
    <dbReference type="NCBI Taxonomy" id="1830"/>
    <lineage>
        <taxon>Bacteria</taxon>
        <taxon>Bacillati</taxon>
        <taxon>Actinomycetota</taxon>
        <taxon>Actinomycetes</taxon>
        <taxon>Mycobacteriales</taxon>
        <taxon>Nocardiaceae</taxon>
        <taxon>Rhodococcus</taxon>
    </lineage>
</organism>
<evidence type="ECO:0000313" key="1">
    <source>
        <dbReference type="EMBL" id="CDZ88340.1"/>
    </source>
</evidence>
<gene>
    <name evidence="1" type="ORF">RHRU231_40090</name>
</gene>
<dbReference type="EMBL" id="CCSD01000050">
    <property type="protein sequence ID" value="CDZ88340.1"/>
    <property type="molecule type" value="Genomic_DNA"/>
</dbReference>
<evidence type="ECO:0000313" key="2">
    <source>
        <dbReference type="Proteomes" id="UP000042997"/>
    </source>
</evidence>